<evidence type="ECO:0000256" key="1">
    <source>
        <dbReference type="SAM" id="SignalP"/>
    </source>
</evidence>
<evidence type="ECO:0000313" key="2">
    <source>
        <dbReference type="EMBL" id="GIH22789.1"/>
    </source>
</evidence>
<dbReference type="EMBL" id="BOOA01000006">
    <property type="protein sequence ID" value="GIH22789.1"/>
    <property type="molecule type" value="Genomic_DNA"/>
</dbReference>
<feature type="signal peptide" evidence="1">
    <location>
        <begin position="1"/>
        <end position="28"/>
    </location>
</feature>
<gene>
    <name evidence="2" type="ORF">Aph01nite_10990</name>
</gene>
<dbReference type="SUPFAM" id="SSF49785">
    <property type="entry name" value="Galactose-binding domain-like"/>
    <property type="match status" value="1"/>
</dbReference>
<dbReference type="AlphaFoldDB" id="A0A919UI62"/>
<feature type="chain" id="PRO_5036919304" description="CBM-cenC domain-containing protein" evidence="1">
    <location>
        <begin position="29"/>
        <end position="460"/>
    </location>
</feature>
<sequence length="460" mass="49702">MSLRLKRFLSAGVAAGLAVLTMAGPARADDFVPGGTEPDGPYVQPVDAAVPKRGCATTLADPKNAAGSIPAVQVIYAWHEGNGNHYEAYAERIAKIVDRMDWLLDETTNYDHHLNISCRTGHDTSTYAGYARAMVIPEKIEDAVIDGETDPFVIADDLTAAGYDNAGRKYLVFEDFDGTATAHCDGVCVATTDVDWDSGTMMHELIHTYDVDHAKVSEVPGSFSSQDVMISQYNDWQIDQEFNTYYDPSEPSALFYTSNDPNDSRKVNIANAPEFTTPVCCDVGYSNDLLTAQERTVEADAPFGFPSGFTVSGGGWMQVTPPGPNFQTSARWYDGRRSLTMNVQAHAEGSVSVTRRPAVTAGQPYKFFARLTTNTAGNVKLRMAWYNASNTLISTTDSSTFALTSAWQEYSVSGTAPAGTAGVRLSVVSPAGQNFAYLLDSLQLNHCNNGRTASGCRNDG</sequence>
<dbReference type="RefSeq" id="WP_204039623.1">
    <property type="nucleotide sequence ID" value="NZ_BOOA01000006.1"/>
</dbReference>
<evidence type="ECO:0008006" key="4">
    <source>
        <dbReference type="Google" id="ProtNLM"/>
    </source>
</evidence>
<proteinExistence type="predicted"/>
<comment type="caution">
    <text evidence="2">The sequence shown here is derived from an EMBL/GenBank/DDBJ whole genome shotgun (WGS) entry which is preliminary data.</text>
</comment>
<keyword evidence="3" id="KW-1185">Reference proteome</keyword>
<reference evidence="2" key="1">
    <citation type="submission" date="2021-01" db="EMBL/GenBank/DDBJ databases">
        <title>Whole genome shotgun sequence of Acrocarpospora phusangensis NBRC 108782.</title>
        <authorList>
            <person name="Komaki H."/>
            <person name="Tamura T."/>
        </authorList>
    </citation>
    <scope>NUCLEOTIDE SEQUENCE</scope>
    <source>
        <strain evidence="2">NBRC 108782</strain>
    </source>
</reference>
<name>A0A919UI62_9ACTN</name>
<organism evidence="2 3">
    <name type="scientific">Acrocarpospora phusangensis</name>
    <dbReference type="NCBI Taxonomy" id="1070424"/>
    <lineage>
        <taxon>Bacteria</taxon>
        <taxon>Bacillati</taxon>
        <taxon>Actinomycetota</taxon>
        <taxon>Actinomycetes</taxon>
        <taxon>Streptosporangiales</taxon>
        <taxon>Streptosporangiaceae</taxon>
        <taxon>Acrocarpospora</taxon>
    </lineage>
</organism>
<dbReference type="Gene3D" id="2.60.120.260">
    <property type="entry name" value="Galactose-binding domain-like"/>
    <property type="match status" value="1"/>
</dbReference>
<evidence type="ECO:0000313" key="3">
    <source>
        <dbReference type="Proteomes" id="UP000640052"/>
    </source>
</evidence>
<dbReference type="InterPro" id="IPR008979">
    <property type="entry name" value="Galactose-bd-like_sf"/>
</dbReference>
<keyword evidence="1" id="KW-0732">Signal</keyword>
<protein>
    <recommendedName>
        <fullName evidence="4">CBM-cenC domain-containing protein</fullName>
    </recommendedName>
</protein>
<accession>A0A919UI62</accession>
<dbReference type="Proteomes" id="UP000640052">
    <property type="component" value="Unassembled WGS sequence"/>
</dbReference>